<dbReference type="Gene3D" id="3.40.50.1820">
    <property type="entry name" value="alpha/beta hydrolase"/>
    <property type="match status" value="1"/>
</dbReference>
<accession>A0A6P0GIE2</accession>
<dbReference type="Gene3D" id="1.10.3020.10">
    <property type="entry name" value="alpha-amino acid ester hydrolase ( Helical cap domain)"/>
    <property type="match status" value="1"/>
</dbReference>
<dbReference type="EMBL" id="JAAGWE010000020">
    <property type="protein sequence ID" value="NEM07006.1"/>
    <property type="molecule type" value="Genomic_DNA"/>
</dbReference>
<reference evidence="4 5" key="1">
    <citation type="submission" date="2019-12" db="EMBL/GenBank/DDBJ databases">
        <title>WGS of CPCC 203550 I12A-02606.</title>
        <authorList>
            <person name="Jiang Z."/>
        </authorList>
    </citation>
    <scope>NUCLEOTIDE SEQUENCE [LARGE SCALE GENOMIC DNA]</scope>
    <source>
        <strain evidence="4 5">I12A-02606</strain>
    </source>
</reference>
<dbReference type="SMART" id="SM00939">
    <property type="entry name" value="PepX_C"/>
    <property type="match status" value="1"/>
</dbReference>
<sequence length="572" mass="61686">MTSDRGRGAPQRSREDEDVPVLTRLGGLLADAALGLPLRARPYTVERDVAVPMPDGVTLLGDHYRPAGVSGPQPVVLVRLPYGRAGLFAHAFAAPYARRGFQVFVQSTRGTFGSGGHFRPFTTEHEDGLATLAWVRAQPWCDGRVAMTGGSYFGHTQWAVAPYADPPLVAVSPHITGARITTAFYDHGTPGLENALRWSVAIGRQEAGGLPAPLQPPGLRARVDRALRTLPLQAADTVAVGAPVPFWRDFTGHAGPGDPFWDSTDHDDADLTHFPPANMVTGWWDLFAAAQLTDHARLRAAGVPARITVGPWLHGEPGELREIVRSDVRWLRHHLHGGPAPTGAPVRLFLQQAGTWLESETWPPPGVSPVSHHLRADGGLSEQAETGDAAPRRFTYDPADPTPTVGGPLLERPGKQGDNTAIEARDDVLVFSGPPLPREVDVVGHVRARVHVRTDLDHADLFVRLCDVDPGGVSRNVVDGIRRLDPRTVPADDVTVGEDGVLAVDVELFPTAYRFRAGHRLRVQVSGGAFPRFARNLGTGEPFASAVTGRPCRFEVFSDAAHPSRLELPVLS</sequence>
<evidence type="ECO:0000256" key="1">
    <source>
        <dbReference type="ARBA" id="ARBA00022801"/>
    </source>
</evidence>
<dbReference type="Pfam" id="PF02129">
    <property type="entry name" value="Peptidase_S15"/>
    <property type="match status" value="1"/>
</dbReference>
<dbReference type="InterPro" id="IPR000383">
    <property type="entry name" value="Xaa-Pro-like_dom"/>
</dbReference>
<dbReference type="GO" id="GO:0008239">
    <property type="term" value="F:dipeptidyl-peptidase activity"/>
    <property type="evidence" value="ECO:0007669"/>
    <property type="project" value="InterPro"/>
</dbReference>
<dbReference type="InterPro" id="IPR005674">
    <property type="entry name" value="CocE/Ser_esterase"/>
</dbReference>
<proteinExistence type="predicted"/>
<evidence type="ECO:0000313" key="4">
    <source>
        <dbReference type="EMBL" id="NEM07006.1"/>
    </source>
</evidence>
<organism evidence="4 5">
    <name type="scientific">Geodermatophilus normandii</name>
    <dbReference type="NCBI Taxonomy" id="1137989"/>
    <lineage>
        <taxon>Bacteria</taxon>
        <taxon>Bacillati</taxon>
        <taxon>Actinomycetota</taxon>
        <taxon>Actinomycetes</taxon>
        <taxon>Geodermatophilales</taxon>
        <taxon>Geodermatophilaceae</taxon>
        <taxon>Geodermatophilus</taxon>
    </lineage>
</organism>
<evidence type="ECO:0000256" key="2">
    <source>
        <dbReference type="SAM" id="MobiDB-lite"/>
    </source>
</evidence>
<gene>
    <name evidence="4" type="ORF">GCU54_13415</name>
</gene>
<protein>
    <submittedName>
        <fullName evidence="4">CocE/NonD family hydrolase</fullName>
    </submittedName>
</protein>
<comment type="caution">
    <text evidence="4">The sequence shown here is derived from an EMBL/GenBank/DDBJ whole genome shotgun (WGS) entry which is preliminary data.</text>
</comment>
<dbReference type="InterPro" id="IPR008979">
    <property type="entry name" value="Galactose-bd-like_sf"/>
</dbReference>
<dbReference type="InterPro" id="IPR013736">
    <property type="entry name" value="Xaa-Pro_dipept_C"/>
</dbReference>
<name>A0A6P0GIE2_9ACTN</name>
<keyword evidence="1 4" id="KW-0378">Hydrolase</keyword>
<feature type="region of interest" description="Disordered" evidence="2">
    <location>
        <begin position="380"/>
        <end position="414"/>
    </location>
</feature>
<dbReference type="SUPFAM" id="SSF53474">
    <property type="entry name" value="alpha/beta-Hydrolases"/>
    <property type="match status" value="1"/>
</dbReference>
<evidence type="ECO:0000313" key="5">
    <source>
        <dbReference type="Proteomes" id="UP000471126"/>
    </source>
</evidence>
<dbReference type="Gene3D" id="2.60.120.260">
    <property type="entry name" value="Galactose-binding domain-like"/>
    <property type="match status" value="1"/>
</dbReference>
<feature type="domain" description="Xaa-Pro dipeptidyl-peptidase C-terminal" evidence="3">
    <location>
        <begin position="328"/>
        <end position="567"/>
    </location>
</feature>
<dbReference type="Proteomes" id="UP000471126">
    <property type="component" value="Unassembled WGS sequence"/>
</dbReference>
<dbReference type="InterPro" id="IPR029058">
    <property type="entry name" value="AB_hydrolase_fold"/>
</dbReference>
<dbReference type="Pfam" id="PF08530">
    <property type="entry name" value="PepX_C"/>
    <property type="match status" value="1"/>
</dbReference>
<dbReference type="SUPFAM" id="SSF49785">
    <property type="entry name" value="Galactose-binding domain-like"/>
    <property type="match status" value="1"/>
</dbReference>
<dbReference type="AlphaFoldDB" id="A0A6P0GIE2"/>
<evidence type="ECO:0000259" key="3">
    <source>
        <dbReference type="SMART" id="SM00939"/>
    </source>
</evidence>
<dbReference type="NCBIfam" id="TIGR00976">
    <property type="entry name" value="CocE_NonD"/>
    <property type="match status" value="1"/>
</dbReference>